<proteinExistence type="predicted"/>
<comment type="pathway">
    <text evidence="2">Cell wall biogenesis; peptidoglycan biosynthesis.</text>
</comment>
<dbReference type="NCBIfam" id="TIGR01087">
    <property type="entry name" value="murD"/>
    <property type="match status" value="1"/>
</dbReference>
<dbReference type="Gene3D" id="3.90.190.20">
    <property type="entry name" value="Mur ligase, C-terminal domain"/>
    <property type="match status" value="1"/>
</dbReference>
<dbReference type="SUPFAM" id="SSF53244">
    <property type="entry name" value="MurD-like peptide ligases, peptide-binding domain"/>
    <property type="match status" value="1"/>
</dbReference>
<reference evidence="11" key="1">
    <citation type="submission" date="2017-09" db="EMBL/GenBank/DDBJ databases">
        <title>Depth-based differentiation of microbial function through sediment-hosted aquifers and enrichment of novel symbionts in the deep terrestrial subsurface.</title>
        <authorList>
            <person name="Probst A.J."/>
            <person name="Ladd B."/>
            <person name="Jarett J.K."/>
            <person name="Geller-Mcgrath D.E."/>
            <person name="Sieber C.M.K."/>
            <person name="Emerson J.B."/>
            <person name="Anantharaman K."/>
            <person name="Thomas B.C."/>
            <person name="Malmstrom R."/>
            <person name="Stieglmeier M."/>
            <person name="Klingl A."/>
            <person name="Woyke T."/>
            <person name="Ryan C.M."/>
            <person name="Banfield J.F."/>
        </authorList>
    </citation>
    <scope>NUCLEOTIDE SEQUENCE [LARGE SCALE GENOMIC DNA]</scope>
</reference>
<accession>A0A2M6WWZ0</accession>
<dbReference type="GO" id="GO:0004326">
    <property type="term" value="F:tetrahydrofolylpolyglutamate synthase activity"/>
    <property type="evidence" value="ECO:0007669"/>
    <property type="project" value="InterPro"/>
</dbReference>
<keyword evidence="5" id="KW-0132">Cell division</keyword>
<dbReference type="GO" id="GO:0051301">
    <property type="term" value="P:cell division"/>
    <property type="evidence" value="ECO:0007669"/>
    <property type="project" value="UniProtKB-KW"/>
</dbReference>
<dbReference type="InterPro" id="IPR036615">
    <property type="entry name" value="Mur_ligase_C_dom_sf"/>
</dbReference>
<evidence type="ECO:0000313" key="10">
    <source>
        <dbReference type="EMBL" id="PIT97261.1"/>
    </source>
</evidence>
<dbReference type="UniPathway" id="UPA00219"/>
<evidence type="ECO:0000259" key="9">
    <source>
        <dbReference type="Pfam" id="PF08245"/>
    </source>
</evidence>
<dbReference type="InterPro" id="IPR013221">
    <property type="entry name" value="Mur_ligase_cen"/>
</dbReference>
<dbReference type="GO" id="GO:0008764">
    <property type="term" value="F:UDP-N-acetylmuramoylalanine-D-glutamate ligase activity"/>
    <property type="evidence" value="ECO:0007669"/>
    <property type="project" value="InterPro"/>
</dbReference>
<dbReference type="AlphaFoldDB" id="A0A2M6WWZ0"/>
<comment type="caution">
    <text evidence="10">The sequence shown here is derived from an EMBL/GenBank/DDBJ whole genome shotgun (WGS) entry which is preliminary data.</text>
</comment>
<dbReference type="InterPro" id="IPR018109">
    <property type="entry name" value="Folylpolyglutamate_synth_CS"/>
</dbReference>
<dbReference type="PANTHER" id="PTHR43692">
    <property type="entry name" value="UDP-N-ACETYLMURAMOYLALANINE--D-GLUTAMATE LIGASE"/>
    <property type="match status" value="1"/>
</dbReference>
<evidence type="ECO:0000256" key="8">
    <source>
        <dbReference type="ARBA" id="ARBA00023306"/>
    </source>
</evidence>
<dbReference type="SUPFAM" id="SSF53623">
    <property type="entry name" value="MurD-like peptide ligases, catalytic domain"/>
    <property type="match status" value="1"/>
</dbReference>
<dbReference type="PROSITE" id="PS01011">
    <property type="entry name" value="FOLYLPOLYGLU_SYNT_1"/>
    <property type="match status" value="1"/>
</dbReference>
<keyword evidence="6" id="KW-0547">Nucleotide-binding</keyword>
<dbReference type="Gene3D" id="3.40.1190.10">
    <property type="entry name" value="Mur-like, catalytic domain"/>
    <property type="match status" value="1"/>
</dbReference>
<dbReference type="Pfam" id="PF08245">
    <property type="entry name" value="Mur_ligase_M"/>
    <property type="match status" value="1"/>
</dbReference>
<dbReference type="GO" id="GO:0005737">
    <property type="term" value="C:cytoplasm"/>
    <property type="evidence" value="ECO:0007669"/>
    <property type="project" value="UniProtKB-SubCell"/>
</dbReference>
<gene>
    <name evidence="10" type="primary">murD</name>
    <name evidence="10" type="ORF">COT77_02435</name>
</gene>
<comment type="subcellular location">
    <subcellularLocation>
        <location evidence="1">Cytoplasm</location>
    </subcellularLocation>
</comment>
<dbReference type="GO" id="GO:0008360">
    <property type="term" value="P:regulation of cell shape"/>
    <property type="evidence" value="ECO:0007669"/>
    <property type="project" value="InterPro"/>
</dbReference>
<keyword evidence="8" id="KW-0131">Cell cycle</keyword>
<evidence type="ECO:0000313" key="11">
    <source>
        <dbReference type="Proteomes" id="UP000228596"/>
    </source>
</evidence>
<dbReference type="InterPro" id="IPR036565">
    <property type="entry name" value="Mur-like_cat_sf"/>
</dbReference>
<dbReference type="Proteomes" id="UP000228596">
    <property type="component" value="Unassembled WGS sequence"/>
</dbReference>
<dbReference type="GO" id="GO:0005524">
    <property type="term" value="F:ATP binding"/>
    <property type="evidence" value="ECO:0007669"/>
    <property type="project" value="UniProtKB-KW"/>
</dbReference>
<dbReference type="EMBL" id="PEZV01000026">
    <property type="protein sequence ID" value="PIT97261.1"/>
    <property type="molecule type" value="Genomic_DNA"/>
</dbReference>
<organism evidence="10 11">
    <name type="scientific">Candidatus Berkelbacteria bacterium CG10_big_fil_rev_8_21_14_0_10_41_12</name>
    <dbReference type="NCBI Taxonomy" id="1974513"/>
    <lineage>
        <taxon>Bacteria</taxon>
        <taxon>Candidatus Berkelbacteria</taxon>
    </lineage>
</organism>
<name>A0A2M6WWZ0_9BACT</name>
<evidence type="ECO:0000256" key="4">
    <source>
        <dbReference type="ARBA" id="ARBA00022598"/>
    </source>
</evidence>
<keyword evidence="4 10" id="KW-0436">Ligase</keyword>
<evidence type="ECO:0000256" key="1">
    <source>
        <dbReference type="ARBA" id="ARBA00004496"/>
    </source>
</evidence>
<evidence type="ECO:0000256" key="6">
    <source>
        <dbReference type="ARBA" id="ARBA00022741"/>
    </source>
</evidence>
<dbReference type="GO" id="GO:0009252">
    <property type="term" value="P:peptidoglycan biosynthetic process"/>
    <property type="evidence" value="ECO:0007669"/>
    <property type="project" value="UniProtKB-UniPathway"/>
</dbReference>
<dbReference type="InterPro" id="IPR005762">
    <property type="entry name" value="MurD"/>
</dbReference>
<keyword evidence="7" id="KW-0067">ATP-binding</keyword>
<evidence type="ECO:0000256" key="3">
    <source>
        <dbReference type="ARBA" id="ARBA00022490"/>
    </source>
</evidence>
<evidence type="ECO:0000256" key="2">
    <source>
        <dbReference type="ARBA" id="ARBA00004752"/>
    </source>
</evidence>
<evidence type="ECO:0000256" key="7">
    <source>
        <dbReference type="ARBA" id="ARBA00022840"/>
    </source>
</evidence>
<sequence length="442" mass="49842">MNDKISLIRDKKIAILGYGIEGKSLSQFFDSKNIKYSIYDETEKGNSIVTGEFKKTLEDKYNIYYKSPGIKYERISQINRSKISNLTDLFLNIFPGKIIGITGTKGKSTTAKLIDCILKINNKKSFLVGNIGEFGLDKINDASASDYAVCEMSSFQLQFVKKSPDIAVILPVFEDHLDYHADIQEYISSKNNICKFQNKSQEIVLADNEGSQRATEGCLGRKVYFGENLDKPGCYLKGKDAVCELAGENRIFGQALSLSKAYKIPLIDILAAVCVAFVEDLEFDFKKISENFDKLPFRMQFLGKVHGANFYNDSSSTNPISTIEGIKLIDGDKYLIIGGLNKNLKFDNLLKNLENDSIKKIYLYGQMKDYIMDLSKEYKKVTDKIIVYETLEEVFDGVKKNLYKGLNIIFSPAAASFDQFKNAKERGAIFNQLFDKLANAKI</sequence>
<evidence type="ECO:0000256" key="5">
    <source>
        <dbReference type="ARBA" id="ARBA00022618"/>
    </source>
</evidence>
<dbReference type="PANTHER" id="PTHR43692:SF1">
    <property type="entry name" value="UDP-N-ACETYLMURAMOYLALANINE--D-GLUTAMATE LIGASE"/>
    <property type="match status" value="1"/>
</dbReference>
<feature type="domain" description="Mur ligase central" evidence="9">
    <location>
        <begin position="101"/>
        <end position="214"/>
    </location>
</feature>
<protein>
    <submittedName>
        <fullName evidence="10">UDP-N-acetylmuramoyl-L-alanine--D-glutamate ligase</fullName>
    </submittedName>
</protein>
<keyword evidence="3" id="KW-0963">Cytoplasm</keyword>